<dbReference type="EMBL" id="GGFM01012323">
    <property type="protein sequence ID" value="MBW33074.1"/>
    <property type="molecule type" value="Transcribed_RNA"/>
</dbReference>
<keyword evidence="1" id="KW-0732">Signal</keyword>
<sequence length="106" mass="10689">MTGMAYGVSLFLSNFSAFCTSALTDGSSEDIDRSPPCCPWSASSESVNGGVAALRAISASSNSSVSLGTSGSLTMPTDFSSSAISDITCFTRLVISAACAFVCSVC</sequence>
<name>A0A2M3ZWY8_9DIPT</name>
<evidence type="ECO:0000313" key="2">
    <source>
        <dbReference type="EMBL" id="MBW33074.1"/>
    </source>
</evidence>
<feature type="signal peptide" evidence="1">
    <location>
        <begin position="1"/>
        <end position="26"/>
    </location>
</feature>
<accession>A0A2M3ZWY8</accession>
<proteinExistence type="predicted"/>
<dbReference type="AlphaFoldDB" id="A0A2M3ZWY8"/>
<evidence type="ECO:0000256" key="1">
    <source>
        <dbReference type="SAM" id="SignalP"/>
    </source>
</evidence>
<protein>
    <submittedName>
        <fullName evidence="2">Putative secreted peptide</fullName>
    </submittedName>
</protein>
<reference evidence="2" key="1">
    <citation type="submission" date="2018-01" db="EMBL/GenBank/DDBJ databases">
        <title>An insight into the sialome of Amazonian anophelines.</title>
        <authorList>
            <person name="Ribeiro J.M."/>
            <person name="Scarpassa V."/>
            <person name="Calvo E."/>
        </authorList>
    </citation>
    <scope>NUCLEOTIDE SEQUENCE</scope>
    <source>
        <tissue evidence="2">Salivary glands</tissue>
    </source>
</reference>
<organism evidence="2">
    <name type="scientific">Anopheles braziliensis</name>
    <dbReference type="NCBI Taxonomy" id="58242"/>
    <lineage>
        <taxon>Eukaryota</taxon>
        <taxon>Metazoa</taxon>
        <taxon>Ecdysozoa</taxon>
        <taxon>Arthropoda</taxon>
        <taxon>Hexapoda</taxon>
        <taxon>Insecta</taxon>
        <taxon>Pterygota</taxon>
        <taxon>Neoptera</taxon>
        <taxon>Endopterygota</taxon>
        <taxon>Diptera</taxon>
        <taxon>Nematocera</taxon>
        <taxon>Culicoidea</taxon>
        <taxon>Culicidae</taxon>
        <taxon>Anophelinae</taxon>
        <taxon>Anopheles</taxon>
    </lineage>
</organism>
<feature type="chain" id="PRO_5014888894" evidence="1">
    <location>
        <begin position="27"/>
        <end position="106"/>
    </location>
</feature>